<keyword evidence="2" id="KW-1185">Reference proteome</keyword>
<gene>
    <name evidence="1" type="ORF">JAAARDRAFT_94368</name>
</gene>
<organism evidence="1 2">
    <name type="scientific">Jaapia argillacea MUCL 33604</name>
    <dbReference type="NCBI Taxonomy" id="933084"/>
    <lineage>
        <taxon>Eukaryota</taxon>
        <taxon>Fungi</taxon>
        <taxon>Dikarya</taxon>
        <taxon>Basidiomycota</taxon>
        <taxon>Agaricomycotina</taxon>
        <taxon>Agaricomycetes</taxon>
        <taxon>Agaricomycetidae</taxon>
        <taxon>Jaapiales</taxon>
        <taxon>Jaapiaceae</taxon>
        <taxon>Jaapia</taxon>
    </lineage>
</organism>
<dbReference type="AlphaFoldDB" id="A0A067PPG4"/>
<feature type="non-terminal residue" evidence="1">
    <location>
        <position position="1"/>
    </location>
</feature>
<evidence type="ECO:0000313" key="2">
    <source>
        <dbReference type="Proteomes" id="UP000027265"/>
    </source>
</evidence>
<dbReference type="Proteomes" id="UP000027265">
    <property type="component" value="Unassembled WGS sequence"/>
</dbReference>
<name>A0A067PPG4_9AGAM</name>
<protein>
    <submittedName>
        <fullName evidence="1">Uncharacterized protein</fullName>
    </submittedName>
</protein>
<proteinExistence type="predicted"/>
<dbReference type="EMBL" id="KL197735">
    <property type="protein sequence ID" value="KDQ53187.1"/>
    <property type="molecule type" value="Genomic_DNA"/>
</dbReference>
<dbReference type="InParanoid" id="A0A067PPG4"/>
<sequence length="71" mass="7886">LALEVDVGCMSLGIYSSQDSDGTGEGFDYFATNGTWREYNGPDYLQSVLAKTVDDIRQYYLPIFNTSTLDS</sequence>
<dbReference type="OrthoDB" id="3066754at2759"/>
<feature type="non-terminal residue" evidence="1">
    <location>
        <position position="71"/>
    </location>
</feature>
<reference evidence="2" key="1">
    <citation type="journal article" date="2014" name="Proc. Natl. Acad. Sci. U.S.A.">
        <title>Extensive sampling of basidiomycete genomes demonstrates inadequacy of the white-rot/brown-rot paradigm for wood decay fungi.</title>
        <authorList>
            <person name="Riley R."/>
            <person name="Salamov A.A."/>
            <person name="Brown D.W."/>
            <person name="Nagy L.G."/>
            <person name="Floudas D."/>
            <person name="Held B.W."/>
            <person name="Levasseur A."/>
            <person name="Lombard V."/>
            <person name="Morin E."/>
            <person name="Otillar R."/>
            <person name="Lindquist E.A."/>
            <person name="Sun H."/>
            <person name="LaButti K.M."/>
            <person name="Schmutz J."/>
            <person name="Jabbour D."/>
            <person name="Luo H."/>
            <person name="Baker S.E."/>
            <person name="Pisabarro A.G."/>
            <person name="Walton J.D."/>
            <person name="Blanchette R.A."/>
            <person name="Henrissat B."/>
            <person name="Martin F."/>
            <person name="Cullen D."/>
            <person name="Hibbett D.S."/>
            <person name="Grigoriev I.V."/>
        </authorList>
    </citation>
    <scope>NUCLEOTIDE SEQUENCE [LARGE SCALE GENOMIC DNA]</scope>
    <source>
        <strain evidence="2">MUCL 33604</strain>
    </source>
</reference>
<dbReference type="HOGENOM" id="CLU_2746943_0_0_1"/>
<accession>A0A067PPG4</accession>
<evidence type="ECO:0000313" key="1">
    <source>
        <dbReference type="EMBL" id="KDQ53187.1"/>
    </source>
</evidence>